<evidence type="ECO:0008006" key="4">
    <source>
        <dbReference type="Google" id="ProtNLM"/>
    </source>
</evidence>
<dbReference type="SUPFAM" id="SSF54197">
    <property type="entry name" value="HIT-like"/>
    <property type="match status" value="1"/>
</dbReference>
<feature type="compositionally biased region" description="Basic and acidic residues" evidence="1">
    <location>
        <begin position="282"/>
        <end position="293"/>
    </location>
</feature>
<feature type="region of interest" description="Disordered" evidence="1">
    <location>
        <begin position="188"/>
        <end position="207"/>
    </location>
</feature>
<feature type="compositionally biased region" description="Low complexity" evidence="1">
    <location>
        <begin position="71"/>
        <end position="81"/>
    </location>
</feature>
<protein>
    <recommendedName>
        <fullName evidence="4">HIT domain-containing protein</fullName>
    </recommendedName>
</protein>
<feature type="region of interest" description="Disordered" evidence="1">
    <location>
        <begin position="1"/>
        <end position="53"/>
    </location>
</feature>
<dbReference type="Gene3D" id="3.30.428.10">
    <property type="entry name" value="HIT-like"/>
    <property type="match status" value="1"/>
</dbReference>
<dbReference type="InterPro" id="IPR036265">
    <property type="entry name" value="HIT-like_sf"/>
</dbReference>
<evidence type="ECO:0000313" key="2">
    <source>
        <dbReference type="EMBL" id="WRT66285.1"/>
    </source>
</evidence>
<keyword evidence="3" id="KW-1185">Reference proteome</keyword>
<organism evidence="2 3">
    <name type="scientific">Kwoniella shivajii</name>
    <dbReference type="NCBI Taxonomy" id="564305"/>
    <lineage>
        <taxon>Eukaryota</taxon>
        <taxon>Fungi</taxon>
        <taxon>Dikarya</taxon>
        <taxon>Basidiomycota</taxon>
        <taxon>Agaricomycotina</taxon>
        <taxon>Tremellomycetes</taxon>
        <taxon>Tremellales</taxon>
        <taxon>Cryptococcaceae</taxon>
        <taxon>Kwoniella</taxon>
    </lineage>
</organism>
<feature type="compositionally biased region" description="Low complexity" evidence="1">
    <location>
        <begin position="25"/>
        <end position="46"/>
    </location>
</feature>
<dbReference type="GeneID" id="87955369"/>
<feature type="compositionally biased region" description="Basic and acidic residues" evidence="1">
    <location>
        <begin position="98"/>
        <end position="107"/>
    </location>
</feature>
<evidence type="ECO:0000256" key="1">
    <source>
        <dbReference type="SAM" id="MobiDB-lite"/>
    </source>
</evidence>
<sequence>MSYDSPAPTPSPHHTTFDTRLAYIQSQGSSIPSSSSSATYQPRQSSTSLRPPALASHPGCVLCSLVASSSEQPSSTSANNSPGVKTSLLPPTNTNESNYHEPFDRIRSPSPILATRRSNASGKEVVHQDSEVTVYKAQGKESLCSDGKHLIVVLNKHLENVYDLGPSDVPLLSHIIELSNRLLGSLPAQANSSSSDAERGKGKGKENDVRVGLVGSVMKDPQCPHAHLHAHAMLGPVDTSLPGASFWRRNVVFGTMNWWGIEDLRAEIREETSNNRVKSGYQHRDRAPIDRVPDAGSLAGLPNALDPSDYQDQSSPSPTKKPDSLIRSLSKRPATGSANSSTEVVSTQSKGKVSERQDAEPRPSEEGDEGYVAVDLNEISSNPTNRVERGGRI</sequence>
<feature type="compositionally biased region" description="Basic and acidic residues" evidence="1">
    <location>
        <begin position="352"/>
        <end position="365"/>
    </location>
</feature>
<feature type="compositionally biased region" description="Basic and acidic residues" evidence="1">
    <location>
        <begin position="196"/>
        <end position="207"/>
    </location>
</feature>
<feature type="region of interest" description="Disordered" evidence="1">
    <location>
        <begin position="274"/>
        <end position="393"/>
    </location>
</feature>
<dbReference type="RefSeq" id="XP_062791025.1">
    <property type="nucleotide sequence ID" value="XM_062934974.1"/>
</dbReference>
<evidence type="ECO:0000313" key="3">
    <source>
        <dbReference type="Proteomes" id="UP001329825"/>
    </source>
</evidence>
<dbReference type="Proteomes" id="UP001329825">
    <property type="component" value="Chromosome 4"/>
</dbReference>
<gene>
    <name evidence="2" type="ORF">IL334_003238</name>
</gene>
<feature type="compositionally biased region" description="Low complexity" evidence="1">
    <location>
        <begin position="306"/>
        <end position="318"/>
    </location>
</feature>
<accession>A0ABZ1CXB3</accession>
<feature type="compositionally biased region" description="Polar residues" evidence="1">
    <location>
        <begin position="336"/>
        <end position="351"/>
    </location>
</feature>
<feature type="region of interest" description="Disordered" evidence="1">
    <location>
        <begin position="71"/>
        <end position="111"/>
    </location>
</feature>
<reference evidence="2 3" key="1">
    <citation type="submission" date="2024-01" db="EMBL/GenBank/DDBJ databases">
        <title>Comparative genomics of Cryptococcus and Kwoniella reveals pathogenesis evolution and contrasting modes of karyotype evolution via chromosome fusion or intercentromeric recombination.</title>
        <authorList>
            <person name="Coelho M.A."/>
            <person name="David-Palma M."/>
            <person name="Shea T."/>
            <person name="Bowers K."/>
            <person name="McGinley-Smith S."/>
            <person name="Mohammad A.W."/>
            <person name="Gnirke A."/>
            <person name="Yurkov A.M."/>
            <person name="Nowrousian M."/>
            <person name="Sun S."/>
            <person name="Cuomo C.A."/>
            <person name="Heitman J."/>
        </authorList>
    </citation>
    <scope>NUCLEOTIDE SEQUENCE [LARGE SCALE GENOMIC DNA]</scope>
    <source>
        <strain evidence="2">CBS 11374</strain>
    </source>
</reference>
<dbReference type="EMBL" id="CP141884">
    <property type="protein sequence ID" value="WRT66285.1"/>
    <property type="molecule type" value="Genomic_DNA"/>
</dbReference>
<proteinExistence type="predicted"/>
<name>A0ABZ1CXB3_9TREE</name>